<evidence type="ECO:0000313" key="4">
    <source>
        <dbReference type="Proteomes" id="UP001154282"/>
    </source>
</evidence>
<organism evidence="3 4">
    <name type="scientific">Linum tenue</name>
    <dbReference type="NCBI Taxonomy" id="586396"/>
    <lineage>
        <taxon>Eukaryota</taxon>
        <taxon>Viridiplantae</taxon>
        <taxon>Streptophyta</taxon>
        <taxon>Embryophyta</taxon>
        <taxon>Tracheophyta</taxon>
        <taxon>Spermatophyta</taxon>
        <taxon>Magnoliopsida</taxon>
        <taxon>eudicotyledons</taxon>
        <taxon>Gunneridae</taxon>
        <taxon>Pentapetalae</taxon>
        <taxon>rosids</taxon>
        <taxon>fabids</taxon>
        <taxon>Malpighiales</taxon>
        <taxon>Linaceae</taxon>
        <taxon>Linum</taxon>
    </lineage>
</organism>
<dbReference type="PANTHER" id="PTHR19278:SF9">
    <property type="entry name" value="URIDINE 5'-MONOPHOSPHATE SYNTHASE"/>
    <property type="match status" value="1"/>
</dbReference>
<comment type="caution">
    <text evidence="3">The sequence shown here is derived from an EMBL/GenBank/DDBJ whole genome shotgun (WGS) entry which is preliminary data.</text>
</comment>
<dbReference type="AlphaFoldDB" id="A0AAV0RSI6"/>
<evidence type="ECO:0000256" key="1">
    <source>
        <dbReference type="ARBA" id="ARBA00004725"/>
    </source>
</evidence>
<reference evidence="3" key="1">
    <citation type="submission" date="2022-08" db="EMBL/GenBank/DDBJ databases">
        <authorList>
            <person name="Gutierrez-Valencia J."/>
        </authorList>
    </citation>
    <scope>NUCLEOTIDE SEQUENCE</scope>
</reference>
<comment type="pathway">
    <text evidence="1">Pyrimidine metabolism; UMP biosynthesis via de novo pathway.</text>
</comment>
<dbReference type="Gene3D" id="3.20.20.70">
    <property type="entry name" value="Aldolase class I"/>
    <property type="match status" value="1"/>
</dbReference>
<dbReference type="Proteomes" id="UP001154282">
    <property type="component" value="Unassembled WGS sequence"/>
</dbReference>
<keyword evidence="4" id="KW-1185">Reference proteome</keyword>
<sequence length="184" mass="19554">YRHIVNCYIISSPGIVDGLKLKGLHKGRGLLLLVEMISAGNFATGDYTAAVVKIAEQHSNFVVGFISVSPASWSGAPAASQSDIYLGHTWSPNGGRFLAVQYPIFCKLPLENLLLSQESVAVTMPIVVSLDSGGFARHYPPPSHRLSPLPPPAGAFFSSSCSSVPCSQQRVLRVSSFSPSSGPR</sequence>
<accession>A0AAV0RSI6</accession>
<feature type="non-terminal residue" evidence="3">
    <location>
        <position position="1"/>
    </location>
</feature>
<dbReference type="GO" id="GO:0019856">
    <property type="term" value="P:pyrimidine nucleobase biosynthetic process"/>
    <property type="evidence" value="ECO:0007669"/>
    <property type="project" value="TreeGrafter"/>
</dbReference>
<keyword evidence="2" id="KW-0665">Pyrimidine biosynthesis</keyword>
<dbReference type="PANTHER" id="PTHR19278">
    <property type="entry name" value="OROTATE PHOSPHORIBOSYLTRANSFERASE"/>
    <property type="match status" value="1"/>
</dbReference>
<proteinExistence type="predicted"/>
<dbReference type="GO" id="GO:0004590">
    <property type="term" value="F:orotidine-5'-phosphate decarboxylase activity"/>
    <property type="evidence" value="ECO:0007669"/>
    <property type="project" value="TreeGrafter"/>
</dbReference>
<gene>
    <name evidence="3" type="ORF">LITE_LOCUS49595</name>
</gene>
<dbReference type="GO" id="GO:0004588">
    <property type="term" value="F:orotate phosphoribosyltransferase activity"/>
    <property type="evidence" value="ECO:0007669"/>
    <property type="project" value="TreeGrafter"/>
</dbReference>
<evidence type="ECO:0008006" key="5">
    <source>
        <dbReference type="Google" id="ProtNLM"/>
    </source>
</evidence>
<protein>
    <recommendedName>
        <fullName evidence="5">Uridine 5'-monophosphate synthase</fullName>
    </recommendedName>
</protein>
<dbReference type="EMBL" id="CAMGYJ010000011">
    <property type="protein sequence ID" value="CAI0560216.1"/>
    <property type="molecule type" value="Genomic_DNA"/>
</dbReference>
<dbReference type="InterPro" id="IPR013785">
    <property type="entry name" value="Aldolase_TIM"/>
</dbReference>
<evidence type="ECO:0000313" key="3">
    <source>
        <dbReference type="EMBL" id="CAI0560216.1"/>
    </source>
</evidence>
<dbReference type="GO" id="GO:0006222">
    <property type="term" value="P:UMP biosynthetic process"/>
    <property type="evidence" value="ECO:0007669"/>
    <property type="project" value="TreeGrafter"/>
</dbReference>
<evidence type="ECO:0000256" key="2">
    <source>
        <dbReference type="ARBA" id="ARBA00022975"/>
    </source>
</evidence>
<name>A0AAV0RSI6_9ROSI</name>